<dbReference type="Gene3D" id="3.30.365.10">
    <property type="entry name" value="Aldehyde oxidase/xanthine dehydrogenase, molybdopterin binding domain"/>
    <property type="match status" value="4"/>
</dbReference>
<dbReference type="Pfam" id="PF20256">
    <property type="entry name" value="MoCoBD_2"/>
    <property type="match status" value="2"/>
</dbReference>
<dbReference type="InterPro" id="IPR006311">
    <property type="entry name" value="TAT_signal"/>
</dbReference>
<sequence>MDIDTSRRSFLTGAAAALTVPLALPAAAQMTEALMPELARWPDSYLRIDADGIVTCILPTCEMGQGTHTGQAMILAEELGADLSTIRIEMPTQPSEPFRLPFGQMRSVGSYGIRFFHDPMRRAAAQMRLMLVQAAADQLGVPKKSLQARNGMIVHEGTDRAIPFADLVQAARMLPVPEPELLPEEERTLTGTDVPRLDTPAKTRGEAIYAIDVTLPDMAYGAVRLAPVFMADVASMDPASVLDMPGVIAVTQVPRGAVVVAESWWQAKQAADALDITFTQTAGDTLDQATLEARIAEGLSREDVPETLTRGDPAGVLEAAETVVEADYAVPLLAHACMEPVNCTAQDTGDRVELWAGTQGHDWKRMMLERELGITADQLFINTTFLGGGFGRKTWHHDAVQAVLASRAVDGRPVKVIWSREDDTAFGMYRQTMQARFRGAVDSDGRITAMTVRVAGPQMGAAIVQENNMDPFSLLGLVDQPYAVPNYAVDHAVVDIPVPLSAWRAIATSFTGYWMESFIDELADAAGMDPVAFRLLNLPEDSQARPVLERAAAMAGWDQTPPEGVYRGVSVVGSYNSMVAQVAEVAMVGEGDDARVTVPRVFAAIDCGRAIHPGQVETQIQGSVIDALGPVLRAKITLEGGAAVQSNYTDYQLVRIDEAPAVAVEIVDTGASLGGVGEPGVPPLAGAVCNAVFAATGRRIRALPLADHGLA</sequence>
<name>A0A6N6JAA9_9RHOB</name>
<dbReference type="GO" id="GO:0016491">
    <property type="term" value="F:oxidoreductase activity"/>
    <property type="evidence" value="ECO:0007669"/>
    <property type="project" value="InterPro"/>
</dbReference>
<evidence type="ECO:0000313" key="3">
    <source>
        <dbReference type="Proteomes" id="UP000436822"/>
    </source>
</evidence>
<protein>
    <submittedName>
        <fullName evidence="2">Oxidoreductase</fullName>
    </submittedName>
</protein>
<dbReference type="Pfam" id="PF02738">
    <property type="entry name" value="MoCoBD_1"/>
    <property type="match status" value="1"/>
</dbReference>
<dbReference type="Proteomes" id="UP000436822">
    <property type="component" value="Unassembled WGS sequence"/>
</dbReference>
<evidence type="ECO:0000259" key="1">
    <source>
        <dbReference type="SMART" id="SM01008"/>
    </source>
</evidence>
<dbReference type="InterPro" id="IPR046867">
    <property type="entry name" value="AldOxase/xan_DH_MoCoBD2"/>
</dbReference>
<accession>A0A6N6JAA9</accession>
<dbReference type="PROSITE" id="PS51318">
    <property type="entry name" value="TAT"/>
    <property type="match status" value="1"/>
</dbReference>
<evidence type="ECO:0000313" key="2">
    <source>
        <dbReference type="EMBL" id="GFE63161.1"/>
    </source>
</evidence>
<dbReference type="InterPro" id="IPR012368">
    <property type="entry name" value="OxRdtase_Mopterin-bd_su_IorB"/>
</dbReference>
<gene>
    <name evidence="2" type="ORF">KIN_02350</name>
</gene>
<keyword evidence="3" id="KW-1185">Reference proteome</keyword>
<feature type="domain" description="Aldehyde oxidase/xanthine dehydrogenase a/b hammerhead" evidence="1">
    <location>
        <begin position="204"/>
        <end position="282"/>
    </location>
</feature>
<dbReference type="PIRSF" id="PIRSF036389">
    <property type="entry name" value="IOR_B"/>
    <property type="match status" value="1"/>
</dbReference>
<dbReference type="EMBL" id="BLJE01000001">
    <property type="protein sequence ID" value="GFE63161.1"/>
    <property type="molecule type" value="Genomic_DNA"/>
</dbReference>
<dbReference type="SUPFAM" id="SSF56003">
    <property type="entry name" value="Molybdenum cofactor-binding domain"/>
    <property type="match status" value="2"/>
</dbReference>
<organism evidence="2 3">
    <name type="scientific">Litoreibacter roseus</name>
    <dbReference type="NCBI Taxonomy" id="2601869"/>
    <lineage>
        <taxon>Bacteria</taxon>
        <taxon>Pseudomonadati</taxon>
        <taxon>Pseudomonadota</taxon>
        <taxon>Alphaproteobacteria</taxon>
        <taxon>Rhodobacterales</taxon>
        <taxon>Roseobacteraceae</taxon>
        <taxon>Litoreibacter</taxon>
    </lineage>
</organism>
<dbReference type="InterPro" id="IPR008274">
    <property type="entry name" value="AldOxase/xan_DH_MoCoBD1"/>
</dbReference>
<dbReference type="SMART" id="SM01008">
    <property type="entry name" value="Ald_Xan_dh_C"/>
    <property type="match status" value="1"/>
</dbReference>
<dbReference type="RefSeq" id="WP_159804127.1">
    <property type="nucleotide sequence ID" value="NZ_BLJE01000001.1"/>
</dbReference>
<proteinExistence type="predicted"/>
<dbReference type="AlphaFoldDB" id="A0A6N6JAA9"/>
<dbReference type="PANTHER" id="PTHR47495:SF2">
    <property type="entry name" value="ALDEHYDE DEHYDROGENASE"/>
    <property type="match status" value="1"/>
</dbReference>
<dbReference type="InterPro" id="IPR037165">
    <property type="entry name" value="AldOxase/xan_DH_Mopterin-bd_sf"/>
</dbReference>
<dbReference type="InterPro" id="IPR052516">
    <property type="entry name" value="N-heterocyclic_Hydroxylase"/>
</dbReference>
<comment type="caution">
    <text evidence="2">The sequence shown here is derived from an EMBL/GenBank/DDBJ whole genome shotgun (WGS) entry which is preliminary data.</text>
</comment>
<dbReference type="Gene3D" id="3.90.1170.50">
    <property type="entry name" value="Aldehyde oxidase/xanthine dehydrogenase, a/b hammerhead"/>
    <property type="match status" value="1"/>
</dbReference>
<dbReference type="OrthoDB" id="9767994at2"/>
<reference evidence="2 3" key="1">
    <citation type="submission" date="2019-12" db="EMBL/GenBank/DDBJ databases">
        <title>Litoreibacter badius sp. nov., a novel bacteriochlorophyll a-containing bacterium in the genus Litoreibacter.</title>
        <authorList>
            <person name="Kanamuro M."/>
            <person name="Takabe Y."/>
            <person name="Mori K."/>
            <person name="Takaichi S."/>
            <person name="Hanada S."/>
        </authorList>
    </citation>
    <scope>NUCLEOTIDE SEQUENCE [LARGE SCALE GENOMIC DNA]</scope>
    <source>
        <strain evidence="2 3">K6</strain>
    </source>
</reference>
<dbReference type="PANTHER" id="PTHR47495">
    <property type="entry name" value="ALDEHYDE DEHYDROGENASE"/>
    <property type="match status" value="1"/>
</dbReference>
<dbReference type="InterPro" id="IPR000674">
    <property type="entry name" value="Ald_Oxase/Xan_DH_a/b"/>
</dbReference>